<dbReference type="InterPro" id="IPR039569">
    <property type="entry name" value="FAS1-like_DH_region"/>
</dbReference>
<dbReference type="Proteomes" id="UP001347146">
    <property type="component" value="Unassembled WGS sequence"/>
</dbReference>
<evidence type="ECO:0000313" key="2">
    <source>
        <dbReference type="EMBL" id="MEE3852985.1"/>
    </source>
</evidence>
<name>A0ABU7MIN9_9ACTN</name>
<evidence type="ECO:0000313" key="3">
    <source>
        <dbReference type="Proteomes" id="UP001347146"/>
    </source>
</evidence>
<evidence type="ECO:0000259" key="1">
    <source>
        <dbReference type="Pfam" id="PF13452"/>
    </source>
</evidence>
<dbReference type="Pfam" id="PF13452">
    <property type="entry name" value="FAS1_DH_region"/>
    <property type="match status" value="1"/>
</dbReference>
<proteinExistence type="predicted"/>
<comment type="caution">
    <text evidence="2">The sequence shown here is derived from an EMBL/GenBank/DDBJ whole genome shotgun (WGS) entry which is preliminary data.</text>
</comment>
<dbReference type="RefSeq" id="WP_330435705.1">
    <property type="nucleotide sequence ID" value="NZ_JAZDUF010000008.1"/>
</dbReference>
<organism evidence="2 3">
    <name type="scientific">Gordonia sesuvii</name>
    <dbReference type="NCBI Taxonomy" id="3116777"/>
    <lineage>
        <taxon>Bacteria</taxon>
        <taxon>Bacillati</taxon>
        <taxon>Actinomycetota</taxon>
        <taxon>Actinomycetes</taxon>
        <taxon>Mycobacteriales</taxon>
        <taxon>Gordoniaceae</taxon>
        <taxon>Gordonia</taxon>
    </lineage>
</organism>
<reference evidence="2 3" key="1">
    <citation type="submission" date="2024-01" db="EMBL/GenBank/DDBJ databases">
        <title>Draft genome sequence of Gordonia sp. LSe1-13.</title>
        <authorList>
            <person name="Suphannarot A."/>
            <person name="Mingma R."/>
        </authorList>
    </citation>
    <scope>NUCLEOTIDE SEQUENCE [LARGE SCALE GENOMIC DNA]</scope>
    <source>
        <strain evidence="2 3">LSe1-13</strain>
    </source>
</reference>
<keyword evidence="3" id="KW-1185">Reference proteome</keyword>
<dbReference type="Gene3D" id="3.10.129.10">
    <property type="entry name" value="Hotdog Thioesterase"/>
    <property type="match status" value="1"/>
</dbReference>
<protein>
    <submittedName>
        <fullName evidence="2">MaoC family dehydratase N-terminal domain-containing protein</fullName>
    </submittedName>
</protein>
<accession>A0ABU7MIN9</accession>
<gene>
    <name evidence="2" type="ORF">VZC37_21790</name>
</gene>
<feature type="domain" description="FAS1-like dehydratase" evidence="1">
    <location>
        <begin position="83"/>
        <end position="147"/>
    </location>
</feature>
<dbReference type="EMBL" id="JAZDUF010000008">
    <property type="protein sequence ID" value="MEE3852985.1"/>
    <property type="molecule type" value="Genomic_DNA"/>
</dbReference>
<sequence>MGGSDLIADVWSSAQGALGSTTRVDLGNVRDLDLQRYAVAVDGSIDGGAAGLSLQLYLSSVLAWGSGPAEADLLADGNASDPFSGFDVAGLRLMAGGQELQFHRDLQAGMNVVLDVTLTGADLKDTKSGRLLVLLVQRTYSDEHGPLIECRETFLGREALG</sequence>